<keyword evidence="5 8" id="KW-1133">Transmembrane helix</keyword>
<evidence type="ECO:0000256" key="5">
    <source>
        <dbReference type="ARBA" id="ARBA00022989"/>
    </source>
</evidence>
<evidence type="ECO:0008006" key="13">
    <source>
        <dbReference type="Google" id="ProtNLM"/>
    </source>
</evidence>
<feature type="region of interest" description="Disordered" evidence="7">
    <location>
        <begin position="359"/>
        <end position="382"/>
    </location>
</feature>
<feature type="compositionally biased region" description="Polar residues" evidence="7">
    <location>
        <begin position="359"/>
        <end position="368"/>
    </location>
</feature>
<dbReference type="PANTHER" id="PTHR32285">
    <property type="entry name" value="PROTEIN TRICHOME BIREFRINGENCE-LIKE 9-RELATED"/>
    <property type="match status" value="1"/>
</dbReference>
<evidence type="ECO:0000259" key="9">
    <source>
        <dbReference type="Pfam" id="PF13839"/>
    </source>
</evidence>
<evidence type="ECO:0000256" key="6">
    <source>
        <dbReference type="ARBA" id="ARBA00023136"/>
    </source>
</evidence>
<comment type="similarity">
    <text evidence="2">Belongs to the PC-esterase family. TBL subfamily.</text>
</comment>
<keyword evidence="6 8" id="KW-0472">Membrane</keyword>
<reference evidence="11 12" key="1">
    <citation type="submission" date="2021-02" db="EMBL/GenBank/DDBJ databases">
        <title>Plant Genome Project.</title>
        <authorList>
            <person name="Zhang R.-G."/>
        </authorList>
    </citation>
    <scope>NUCLEOTIDE SEQUENCE [LARGE SCALE GENOMIC DNA]</scope>
    <source>
        <tissue evidence="11">Leaves</tissue>
    </source>
</reference>
<evidence type="ECO:0000256" key="1">
    <source>
        <dbReference type="ARBA" id="ARBA00004167"/>
    </source>
</evidence>
<evidence type="ECO:0000313" key="12">
    <source>
        <dbReference type="Proteomes" id="UP000827721"/>
    </source>
</evidence>
<proteinExistence type="inferred from homology"/>
<sequence length="458" mass="52868">MKSMASGFNWSLFGHIRSMFSDIFSFFNKIIKGHGKFWVFKSFNGLVASGSLISFLLAFTLGYLYLFPKFQPVTESYPVPKSNNSVGECNIFEGRWIRDESYPLYNSSQCPFAERGFNCLANGRKDRVYTKWRWKPKNCDIPRFNARRILEKLHGKRVVFVGDSLSRTQWESMICMLMTGVDDKKSVYEVNGNQITKRIRFLGVRFSSFDLRIDFYRSVFLVQPGPMPRRSPKRVKSTLRLDKFDDISNEWIDADVLIFNSGHWWTRSKLFEILYDEILREEEVSSVLDFSRDPSTLTSFSTVELYRGCYFQVGGSLKLGMPTTTAFRAALDTWASWVENMINTNRTSVFFRTFESSHWSGRNRNSCKVTRRPSSESKGRDRSPISDIIIKVVKRMAVPVTVMHVTPMGAFRSDAHVGTWSDNPSVPDCSHWCLPGVPDTWNEILFSLLLSKNETSLR</sequence>
<comment type="subcellular location">
    <subcellularLocation>
        <location evidence="1">Membrane</location>
        <topology evidence="1">Single-pass membrane protein</topology>
    </subcellularLocation>
</comment>
<dbReference type="Pfam" id="PF13839">
    <property type="entry name" value="PC-Esterase"/>
    <property type="match status" value="2"/>
</dbReference>
<evidence type="ECO:0000256" key="3">
    <source>
        <dbReference type="ARBA" id="ARBA00022692"/>
    </source>
</evidence>
<evidence type="ECO:0000313" key="11">
    <source>
        <dbReference type="EMBL" id="KAH7568000.1"/>
    </source>
</evidence>
<evidence type="ECO:0000256" key="7">
    <source>
        <dbReference type="SAM" id="MobiDB-lite"/>
    </source>
</evidence>
<feature type="compositionally biased region" description="Basic and acidic residues" evidence="7">
    <location>
        <begin position="373"/>
        <end position="382"/>
    </location>
</feature>
<feature type="domain" description="Trichome birefringence-like N-terminal" evidence="10">
    <location>
        <begin position="88"/>
        <end position="140"/>
    </location>
</feature>
<evidence type="ECO:0000259" key="10">
    <source>
        <dbReference type="Pfam" id="PF14416"/>
    </source>
</evidence>
<evidence type="ECO:0000256" key="8">
    <source>
        <dbReference type="SAM" id="Phobius"/>
    </source>
</evidence>
<keyword evidence="3 8" id="KW-0812">Transmembrane</keyword>
<name>A0ABQ8HUH4_9ROSI</name>
<evidence type="ECO:0000256" key="2">
    <source>
        <dbReference type="ARBA" id="ARBA00007727"/>
    </source>
</evidence>
<dbReference type="InterPro" id="IPR025846">
    <property type="entry name" value="TBL_N"/>
</dbReference>
<feature type="domain" description="Trichome birefringence-like C-terminal" evidence="9">
    <location>
        <begin position="307"/>
        <end position="447"/>
    </location>
</feature>
<accession>A0ABQ8HUH4</accession>
<keyword evidence="4" id="KW-0735">Signal-anchor</keyword>
<protein>
    <recommendedName>
        <fullName evidence="13">Trichome birefringence-like N-terminal domain-containing protein</fullName>
    </recommendedName>
</protein>
<organism evidence="11 12">
    <name type="scientific">Xanthoceras sorbifolium</name>
    <dbReference type="NCBI Taxonomy" id="99658"/>
    <lineage>
        <taxon>Eukaryota</taxon>
        <taxon>Viridiplantae</taxon>
        <taxon>Streptophyta</taxon>
        <taxon>Embryophyta</taxon>
        <taxon>Tracheophyta</taxon>
        <taxon>Spermatophyta</taxon>
        <taxon>Magnoliopsida</taxon>
        <taxon>eudicotyledons</taxon>
        <taxon>Gunneridae</taxon>
        <taxon>Pentapetalae</taxon>
        <taxon>rosids</taxon>
        <taxon>malvids</taxon>
        <taxon>Sapindales</taxon>
        <taxon>Sapindaceae</taxon>
        <taxon>Xanthoceroideae</taxon>
        <taxon>Xanthoceras</taxon>
    </lineage>
</organism>
<dbReference type="PANTHER" id="PTHR32285:SF63">
    <property type="entry name" value="OS01G0880400 PROTEIN"/>
    <property type="match status" value="1"/>
</dbReference>
<comment type="caution">
    <text evidence="11">The sequence shown here is derived from an EMBL/GenBank/DDBJ whole genome shotgun (WGS) entry which is preliminary data.</text>
</comment>
<dbReference type="Proteomes" id="UP000827721">
    <property type="component" value="Unassembled WGS sequence"/>
</dbReference>
<dbReference type="Pfam" id="PF14416">
    <property type="entry name" value="PMR5N"/>
    <property type="match status" value="1"/>
</dbReference>
<feature type="transmembrane region" description="Helical" evidence="8">
    <location>
        <begin position="43"/>
        <end position="66"/>
    </location>
</feature>
<feature type="domain" description="Trichome birefringence-like C-terminal" evidence="9">
    <location>
        <begin position="141"/>
        <end position="272"/>
    </location>
</feature>
<dbReference type="InterPro" id="IPR029962">
    <property type="entry name" value="TBL"/>
</dbReference>
<evidence type="ECO:0000256" key="4">
    <source>
        <dbReference type="ARBA" id="ARBA00022968"/>
    </source>
</evidence>
<dbReference type="InterPro" id="IPR026057">
    <property type="entry name" value="TBL_C"/>
</dbReference>
<dbReference type="EMBL" id="JAFEMO010000007">
    <property type="protein sequence ID" value="KAH7568000.1"/>
    <property type="molecule type" value="Genomic_DNA"/>
</dbReference>
<keyword evidence="12" id="KW-1185">Reference proteome</keyword>
<gene>
    <name evidence="11" type="ORF">JRO89_XS07G0211200</name>
</gene>